<evidence type="ECO:0000313" key="2">
    <source>
        <dbReference type="EMBL" id="MDA0637021.1"/>
    </source>
</evidence>
<dbReference type="PANTHER" id="PTHR18964">
    <property type="entry name" value="ROK (REPRESSOR, ORF, KINASE) FAMILY"/>
    <property type="match status" value="1"/>
</dbReference>
<dbReference type="SUPFAM" id="SSF46785">
    <property type="entry name" value="Winged helix' DNA-binding domain"/>
    <property type="match status" value="1"/>
</dbReference>
<proteinExistence type="inferred from homology"/>
<organism evidence="2 3">
    <name type="scientific">Nonomuraea corallina</name>
    <dbReference type="NCBI Taxonomy" id="2989783"/>
    <lineage>
        <taxon>Bacteria</taxon>
        <taxon>Bacillati</taxon>
        <taxon>Actinomycetota</taxon>
        <taxon>Actinomycetes</taxon>
        <taxon>Streptosporangiales</taxon>
        <taxon>Streptosporangiaceae</taxon>
        <taxon>Nonomuraea</taxon>
    </lineage>
</organism>
<evidence type="ECO:0000313" key="3">
    <source>
        <dbReference type="Proteomes" id="UP001144036"/>
    </source>
</evidence>
<sequence>MRANGATTSGELRTHNRVRLLRAVHDGGATRTRSQLTRDLDLARGTASVLVGGLAEDELLHEAPAAGHGRGRPTMVPGPHPRGPVVLAADVREDAWELAACELGGRVTVLAVRPHDGTPEDALLPLSAAIGAHGARYGGRVVGVGVAVAGPVRPDGRTDIAHLGWRSVDVPALLARGAHAGPHLPPPAGAGPGAAPIRPEPAVKGVRVGNDTALAGLAEARRGRLRGVGLGLHLHVDFDLGGVLVVGGRPLAGAGGTGAEFGHMPLHTTRPPHAPGVTAASRSLGAAEAGEPALCMCGARGCWGMEVGANALLRRLGLEYGGGRGRRQAEEILARAAAGDGDAGEAVLAVVEALGCGIAALVNAHDPEVVTLSGLGADLFDRAEAELRAAGEPWLMSIRRACPPPIVASPLRWRGPLLGAMEAVFDAFLTPAGLAAWQAATRPGT</sequence>
<dbReference type="EMBL" id="JAPNNL010000134">
    <property type="protein sequence ID" value="MDA0637021.1"/>
    <property type="molecule type" value="Genomic_DNA"/>
</dbReference>
<dbReference type="InterPro" id="IPR036388">
    <property type="entry name" value="WH-like_DNA-bd_sf"/>
</dbReference>
<dbReference type="InterPro" id="IPR000600">
    <property type="entry name" value="ROK"/>
</dbReference>
<dbReference type="InterPro" id="IPR043129">
    <property type="entry name" value="ATPase_NBD"/>
</dbReference>
<protein>
    <submittedName>
        <fullName evidence="2">ROK family protein</fullName>
    </submittedName>
</protein>
<dbReference type="Gene3D" id="1.10.10.10">
    <property type="entry name" value="Winged helix-like DNA-binding domain superfamily/Winged helix DNA-binding domain"/>
    <property type="match status" value="1"/>
</dbReference>
<dbReference type="PANTHER" id="PTHR18964:SF149">
    <property type="entry name" value="BIFUNCTIONAL UDP-N-ACETYLGLUCOSAMINE 2-EPIMERASE_N-ACETYLMANNOSAMINE KINASE"/>
    <property type="match status" value="1"/>
</dbReference>
<name>A0ABT4SIH8_9ACTN</name>
<keyword evidence="3" id="KW-1185">Reference proteome</keyword>
<comment type="caution">
    <text evidence="2">The sequence shown here is derived from an EMBL/GenBank/DDBJ whole genome shotgun (WGS) entry which is preliminary data.</text>
</comment>
<dbReference type="Pfam" id="PF00480">
    <property type="entry name" value="ROK"/>
    <property type="match status" value="1"/>
</dbReference>
<dbReference type="Gene3D" id="3.30.420.40">
    <property type="match status" value="2"/>
</dbReference>
<comment type="similarity">
    <text evidence="1">Belongs to the ROK (NagC/XylR) family.</text>
</comment>
<dbReference type="InterPro" id="IPR036390">
    <property type="entry name" value="WH_DNA-bd_sf"/>
</dbReference>
<accession>A0ABT4SIH8</accession>
<reference evidence="2" key="1">
    <citation type="submission" date="2022-11" db="EMBL/GenBank/DDBJ databases">
        <title>Nonomuraea corallina sp. nov., a new species of the genus Nonomuraea isolated from sea side sediment in Thai sea.</title>
        <authorList>
            <person name="Ngamcharungchit C."/>
            <person name="Matsumoto A."/>
            <person name="Suriyachadkun C."/>
            <person name="Panbangred W."/>
            <person name="Inahashi Y."/>
            <person name="Intra B."/>
        </authorList>
    </citation>
    <scope>NUCLEOTIDE SEQUENCE</scope>
    <source>
        <strain evidence="2">MCN248</strain>
    </source>
</reference>
<evidence type="ECO:0000256" key="1">
    <source>
        <dbReference type="ARBA" id="ARBA00006479"/>
    </source>
</evidence>
<dbReference type="RefSeq" id="WP_270157926.1">
    <property type="nucleotide sequence ID" value="NZ_JAPNNL010000134.1"/>
</dbReference>
<dbReference type="SUPFAM" id="SSF53067">
    <property type="entry name" value="Actin-like ATPase domain"/>
    <property type="match status" value="2"/>
</dbReference>
<gene>
    <name evidence="2" type="ORF">OUY22_26750</name>
</gene>
<dbReference type="Proteomes" id="UP001144036">
    <property type="component" value="Unassembled WGS sequence"/>
</dbReference>